<dbReference type="InterPro" id="IPR002155">
    <property type="entry name" value="Thiolase"/>
</dbReference>
<dbReference type="PANTHER" id="PTHR42870">
    <property type="entry name" value="ACETYL-COA C-ACETYLTRANSFERASE"/>
    <property type="match status" value="1"/>
</dbReference>
<evidence type="ECO:0000256" key="1">
    <source>
        <dbReference type="ARBA" id="ARBA00023229"/>
    </source>
</evidence>
<feature type="domain" description="Thiolase C-terminal" evidence="3">
    <location>
        <begin position="244"/>
        <end position="386"/>
    </location>
</feature>
<dbReference type="PANTHER" id="PTHR42870:SF6">
    <property type="entry name" value="ACETYL-COA C-ACYLTRANSFERASE"/>
    <property type="match status" value="1"/>
</dbReference>
<evidence type="ECO:0000259" key="3">
    <source>
        <dbReference type="Pfam" id="PF22691"/>
    </source>
</evidence>
<organism evidence="4 5">
    <name type="scientific">Natronoglomus mannanivorans</name>
    <dbReference type="NCBI Taxonomy" id="2979990"/>
    <lineage>
        <taxon>Archaea</taxon>
        <taxon>Methanobacteriati</taxon>
        <taxon>Methanobacteriota</taxon>
        <taxon>Stenosarchaea group</taxon>
        <taxon>Halobacteria</taxon>
        <taxon>Halobacteriales</taxon>
        <taxon>Natrialbaceae</taxon>
        <taxon>Natronoglomus</taxon>
    </lineage>
</organism>
<evidence type="ECO:0000313" key="5">
    <source>
        <dbReference type="Proteomes" id="UP001321018"/>
    </source>
</evidence>
<dbReference type="Gene3D" id="3.40.47.10">
    <property type="match status" value="1"/>
</dbReference>
<dbReference type="PIRSF" id="PIRSF000429">
    <property type="entry name" value="Ac-CoA_Ac_transf"/>
    <property type="match status" value="1"/>
</dbReference>
<dbReference type="Pfam" id="PF22691">
    <property type="entry name" value="Thiolase_C_1"/>
    <property type="match status" value="1"/>
</dbReference>
<feature type="domain" description="Thiolase N-terminal" evidence="2">
    <location>
        <begin position="6"/>
        <end position="224"/>
    </location>
</feature>
<dbReference type="GO" id="GO:0008299">
    <property type="term" value="P:isoprenoid biosynthetic process"/>
    <property type="evidence" value="ECO:0007669"/>
    <property type="project" value="UniProtKB-KW"/>
</dbReference>
<accession>A0AAP2YXR3</accession>
<dbReference type="AlphaFoldDB" id="A0AAP2YXR3"/>
<dbReference type="InterPro" id="IPR016039">
    <property type="entry name" value="Thiolase-like"/>
</dbReference>
<evidence type="ECO:0000259" key="2">
    <source>
        <dbReference type="Pfam" id="PF00108"/>
    </source>
</evidence>
<dbReference type="SUPFAM" id="SSF53901">
    <property type="entry name" value="Thiolase-like"/>
    <property type="match status" value="2"/>
</dbReference>
<dbReference type="GO" id="GO:0016747">
    <property type="term" value="F:acyltransferase activity, transferring groups other than amino-acyl groups"/>
    <property type="evidence" value="ECO:0007669"/>
    <property type="project" value="InterPro"/>
</dbReference>
<dbReference type="CDD" id="cd00829">
    <property type="entry name" value="SCP-x_thiolase"/>
    <property type="match status" value="1"/>
</dbReference>
<dbReference type="InterPro" id="IPR055140">
    <property type="entry name" value="Thiolase_C_2"/>
</dbReference>
<dbReference type="EMBL" id="JAOPKA010000004">
    <property type="protein sequence ID" value="MCU4741476.1"/>
    <property type="molecule type" value="Genomic_DNA"/>
</dbReference>
<proteinExistence type="predicted"/>
<keyword evidence="1" id="KW-0414">Isoprene biosynthesis</keyword>
<gene>
    <name evidence="4" type="ORF">OB960_08680</name>
</gene>
<dbReference type="InterPro" id="IPR020616">
    <property type="entry name" value="Thiolase_N"/>
</dbReference>
<reference evidence="4" key="1">
    <citation type="submission" date="2022-09" db="EMBL/GenBank/DDBJ databases">
        <title>Enrichment on poylsaccharides allowed isolation of novel metabolic and taxonomic groups of Haloarchaea.</title>
        <authorList>
            <person name="Sorokin D.Y."/>
            <person name="Elcheninov A.G."/>
            <person name="Khizhniak T.V."/>
            <person name="Kolganova T.V."/>
            <person name="Kublanov I.V."/>
        </authorList>
    </citation>
    <scope>NUCLEOTIDE SEQUENCE</scope>
    <source>
        <strain evidence="4">AArc-xg1-1</strain>
    </source>
</reference>
<evidence type="ECO:0000313" key="4">
    <source>
        <dbReference type="EMBL" id="MCU4741476.1"/>
    </source>
</evidence>
<name>A0AAP2YXR3_9EURY</name>
<sequence>MTDARVVGIGMTEFGVHDRPLPELFADAAFEAFDDAGVEGVDVDAFYLGNAMGGQTERDTHLAPTLATHVGIAGVPCQRYEDACATSSNAFKHAVRAVEAGDHDVVLVGGVERCTPTTGLDTPEMTSIFASAAHRQYEQPTGLTFPGVFGLLTTRHMHEYGTTEEELAAVAVKNHRHGTLNPRAQFGKEITVEDVLESPVVASPFRLMDCCPFSDGAAAVVVTNDEIAGTLDGDPVGVAGIGHATDVIPLADKADLTATQSARDAASQAYEAAGTGPDDLDVVEVHDCFTGAEVLAIEALDLVEDGEGGRAAVEGLTALEGRIPVNPSGGLKAKGHPIGATGVAQLVELTEQLRGDAGDRQVEGAERALAHNLGGDAATTVVTILEGAT</sequence>
<protein>
    <submittedName>
        <fullName evidence="4">Thiolase domain-containing protein</fullName>
    </submittedName>
</protein>
<dbReference type="Proteomes" id="UP001321018">
    <property type="component" value="Unassembled WGS sequence"/>
</dbReference>
<dbReference type="Pfam" id="PF00108">
    <property type="entry name" value="Thiolase_N"/>
    <property type="match status" value="1"/>
</dbReference>
<dbReference type="RefSeq" id="WP_338003313.1">
    <property type="nucleotide sequence ID" value="NZ_JAOPKA010000004.1"/>
</dbReference>
<comment type="caution">
    <text evidence="4">The sequence shown here is derived from an EMBL/GenBank/DDBJ whole genome shotgun (WGS) entry which is preliminary data.</text>
</comment>
<dbReference type="NCBIfam" id="NF004720">
    <property type="entry name" value="PRK06064.1"/>
    <property type="match status" value="1"/>
</dbReference>